<reference evidence="2 3" key="1">
    <citation type="journal article" date="2024" name="Curr. Microbiol.">
        <title>Luteibacter sahnii sp. nov., A Novel Yellow-Colored Xanthomonadin Pigment Producing Probiotic Bacterium from Healthy Rice Seed Microbiome.</title>
        <authorList>
            <person name="Jaiswal G."/>
            <person name="Rana R."/>
            <person name="Nayak P.K."/>
            <person name="Chouhan R."/>
            <person name="Gandhi S.G."/>
            <person name="Patel H.K."/>
            <person name="Patil P.B."/>
        </authorList>
    </citation>
    <scope>NUCLEOTIDE SEQUENCE [LARGE SCALE GENOMIC DNA]</scope>
    <source>
        <strain evidence="2 3">PPL201</strain>
    </source>
</reference>
<keyword evidence="1" id="KW-0732">Signal</keyword>
<comment type="caution">
    <text evidence="2">The sequence shown here is derived from an EMBL/GenBank/DDBJ whole genome shotgun (WGS) entry which is preliminary data.</text>
</comment>
<dbReference type="EMBL" id="JARJJS010000002">
    <property type="protein sequence ID" value="MDF4025578.1"/>
    <property type="molecule type" value="Genomic_DNA"/>
</dbReference>
<feature type="chain" id="PRO_5045132861" description="Secreted protein" evidence="1">
    <location>
        <begin position="22"/>
        <end position="353"/>
    </location>
</feature>
<name>A0ABT6BBW6_9GAMM</name>
<organism evidence="2 3">
    <name type="scientific">Luteibacter sahnii</name>
    <dbReference type="NCBI Taxonomy" id="3021977"/>
    <lineage>
        <taxon>Bacteria</taxon>
        <taxon>Pseudomonadati</taxon>
        <taxon>Pseudomonadota</taxon>
        <taxon>Gammaproteobacteria</taxon>
        <taxon>Lysobacterales</taxon>
        <taxon>Rhodanobacteraceae</taxon>
        <taxon>Luteibacter</taxon>
    </lineage>
</organism>
<evidence type="ECO:0000313" key="3">
    <source>
        <dbReference type="Proteomes" id="UP001528850"/>
    </source>
</evidence>
<evidence type="ECO:0008006" key="4">
    <source>
        <dbReference type="Google" id="ProtNLM"/>
    </source>
</evidence>
<proteinExistence type="predicted"/>
<evidence type="ECO:0000313" key="2">
    <source>
        <dbReference type="EMBL" id="MDF4025578.1"/>
    </source>
</evidence>
<sequence>MKKFGTKYLIGACIVAGVVSAGVSAPVAASQTFDIAAAARTQAMASWEETIRQQAPSVEGCFSSSFPSVGWQAVRCQAPPKFVSVPPAVTNGNGHTTTARADSVFTVGNGADYAARTRNLTRSAVGSFPSVTGVTTGVADYSLQINTDIASNPTTCSQFGYSSCQTCEQFIYSTDSDGDSSNGRSPVAFIQDWFFAGSSSEYDSVGCPSGWNAYPDQNACYRNSNAVSAPLVSVSNIGSIKLTGSATSGGVDTVSFSVNGKAYSVSQSATTLNINKIWHQSEFNIFGNGSDNPVVSFNRGSNVTVNVAVNDGTTNAPSCLGNAGTTYEQNNLTLGSCTASGGSSPRISFTESN</sequence>
<feature type="signal peptide" evidence="1">
    <location>
        <begin position="1"/>
        <end position="21"/>
    </location>
</feature>
<accession>A0ABT6BBW6</accession>
<keyword evidence="3" id="KW-1185">Reference proteome</keyword>
<protein>
    <recommendedName>
        <fullName evidence="4">Secreted protein</fullName>
    </recommendedName>
</protein>
<dbReference type="Proteomes" id="UP001528850">
    <property type="component" value="Unassembled WGS sequence"/>
</dbReference>
<evidence type="ECO:0000256" key="1">
    <source>
        <dbReference type="SAM" id="SignalP"/>
    </source>
</evidence>
<gene>
    <name evidence="2" type="ORF">P3W24_11445</name>
</gene>